<comment type="subcellular location">
    <subcellularLocation>
        <location evidence="1">Cell inner membrane</location>
        <topology evidence="1">Single-pass membrane protein</topology>
        <orientation evidence="1">Periplasmic side</orientation>
    </subcellularLocation>
</comment>
<evidence type="ECO:0000256" key="1">
    <source>
        <dbReference type="ARBA" id="ARBA00004383"/>
    </source>
</evidence>
<feature type="domain" description="TonB C-terminal" evidence="12">
    <location>
        <begin position="392"/>
        <end position="488"/>
    </location>
</feature>
<dbReference type="PANTHER" id="PTHR33446:SF2">
    <property type="entry name" value="PROTEIN TONB"/>
    <property type="match status" value="1"/>
</dbReference>
<evidence type="ECO:0000256" key="10">
    <source>
        <dbReference type="SAM" id="MobiDB-lite"/>
    </source>
</evidence>
<comment type="caution">
    <text evidence="13">The sequence shown here is derived from an EMBL/GenBank/DDBJ whole genome shotgun (WGS) entry which is preliminary data.</text>
</comment>
<feature type="compositionally biased region" description="Basic and acidic residues" evidence="10">
    <location>
        <begin position="486"/>
        <end position="502"/>
    </location>
</feature>
<evidence type="ECO:0000256" key="6">
    <source>
        <dbReference type="ARBA" id="ARBA00022692"/>
    </source>
</evidence>
<keyword evidence="5" id="KW-0997">Cell inner membrane</keyword>
<evidence type="ECO:0000256" key="9">
    <source>
        <dbReference type="ARBA" id="ARBA00023136"/>
    </source>
</evidence>
<dbReference type="RefSeq" id="WP_264139262.1">
    <property type="nucleotide sequence ID" value="NZ_JAOYOD010000001.1"/>
</dbReference>
<feature type="transmembrane region" description="Helical" evidence="11">
    <location>
        <begin position="265"/>
        <end position="282"/>
    </location>
</feature>
<dbReference type="EMBL" id="JAOYOD010000001">
    <property type="protein sequence ID" value="MCV9388397.1"/>
    <property type="molecule type" value="Genomic_DNA"/>
</dbReference>
<keyword evidence="6 11" id="KW-0812">Transmembrane</keyword>
<reference evidence="13 14" key="1">
    <citation type="submission" date="2022-10" db="EMBL/GenBank/DDBJ databases">
        <title>Comparative genomics and taxonomic characterization of three novel marine species of genus Reichenbachiella exhibiting antioxidant and polysaccharide degradation activities.</title>
        <authorList>
            <person name="Muhammad N."/>
            <person name="Lee Y.-J."/>
            <person name="Ko J."/>
            <person name="Kim S.-G."/>
        </authorList>
    </citation>
    <scope>NUCLEOTIDE SEQUENCE [LARGE SCALE GENOMIC DNA]</scope>
    <source>
        <strain evidence="13 14">ABR2-5</strain>
    </source>
</reference>
<keyword evidence="14" id="KW-1185">Reference proteome</keyword>
<dbReference type="Pfam" id="PF05569">
    <property type="entry name" value="Peptidase_M56"/>
    <property type="match status" value="1"/>
</dbReference>
<evidence type="ECO:0000313" key="13">
    <source>
        <dbReference type="EMBL" id="MCV9388397.1"/>
    </source>
</evidence>
<comment type="similarity">
    <text evidence="2">Belongs to the TonB family.</text>
</comment>
<keyword evidence="9 11" id="KW-0472">Membrane</keyword>
<evidence type="ECO:0000259" key="12">
    <source>
        <dbReference type="PROSITE" id="PS52015"/>
    </source>
</evidence>
<evidence type="ECO:0000256" key="2">
    <source>
        <dbReference type="ARBA" id="ARBA00006555"/>
    </source>
</evidence>
<dbReference type="InterPro" id="IPR008756">
    <property type="entry name" value="Peptidase_M56"/>
</dbReference>
<feature type="transmembrane region" description="Helical" evidence="11">
    <location>
        <begin position="38"/>
        <end position="57"/>
    </location>
</feature>
<feature type="transmembrane region" description="Helical" evidence="11">
    <location>
        <begin position="94"/>
        <end position="115"/>
    </location>
</feature>
<dbReference type="InterPro" id="IPR051045">
    <property type="entry name" value="TonB-dependent_transducer"/>
</dbReference>
<gene>
    <name evidence="13" type="ORF">N7U62_17065</name>
</gene>
<evidence type="ECO:0000256" key="3">
    <source>
        <dbReference type="ARBA" id="ARBA00022448"/>
    </source>
</evidence>
<keyword evidence="3" id="KW-0813">Transport</keyword>
<dbReference type="InterPro" id="IPR037682">
    <property type="entry name" value="TonB_C"/>
</dbReference>
<dbReference type="PANTHER" id="PTHR33446">
    <property type="entry name" value="PROTEIN TONB-RELATED"/>
    <property type="match status" value="1"/>
</dbReference>
<evidence type="ECO:0000256" key="8">
    <source>
        <dbReference type="ARBA" id="ARBA00022989"/>
    </source>
</evidence>
<evidence type="ECO:0000256" key="4">
    <source>
        <dbReference type="ARBA" id="ARBA00022475"/>
    </source>
</evidence>
<evidence type="ECO:0000256" key="7">
    <source>
        <dbReference type="ARBA" id="ARBA00022927"/>
    </source>
</evidence>
<accession>A0ABT3CXN3</accession>
<dbReference type="SUPFAM" id="SSF74653">
    <property type="entry name" value="TolA/TonB C-terminal domain"/>
    <property type="match status" value="1"/>
</dbReference>
<dbReference type="PROSITE" id="PS52015">
    <property type="entry name" value="TONB_CTD"/>
    <property type="match status" value="1"/>
</dbReference>
<evidence type="ECO:0000313" key="14">
    <source>
        <dbReference type="Proteomes" id="UP001300692"/>
    </source>
</evidence>
<keyword evidence="8 11" id="KW-1133">Transmembrane helix</keyword>
<dbReference type="InterPro" id="IPR006260">
    <property type="entry name" value="TonB/TolA_C"/>
</dbReference>
<sequence>MRSEMINYLVEANVVLLLAGLVYFLLLQREHHFQLRRFFVLFSTVAALLIPLMDFTLSSSSGVQEGSPVIYLPTFTIGTGDLPSEAASIDWWQWAFYAYVSISSIALGAFLYQLLMIWKLTRSGQNSDSSAIYQVDGSIPSFSFFGYIFVNEDTLSHPEERDKIIAHERIHVAQWHSADMVLLYLSRALFWFNPVAWFFKTAQQETHEYLVDQQMIQQEDKSAYQALLAKMTLSPYYRTGSYFAKSQTLKRINMMNEKLKRPNRFRIGVALGSMLLMATVLACNEDVITMVDSAQMVADIPPGAQKELDKLRKEYPNERFNYLEILAPTDSQLSLNDLDIDPETVQWMGVNKNEGYIGLILVANENFKRLVEYKKSADGVYDVVEERPEPINGMPAFYEFIGQNMTYPTQAREAGVEGRVYVQFIIDEEGNLSDVRPVKGIGSGCDQEAVRVIRSAAPWKPGKQDGQAVKVRMVLPITFKLGDSEKKLGKLDDDKPEDHSSENMEEMVVVGYGSE</sequence>
<evidence type="ECO:0000256" key="11">
    <source>
        <dbReference type="SAM" id="Phobius"/>
    </source>
</evidence>
<evidence type="ECO:0000256" key="5">
    <source>
        <dbReference type="ARBA" id="ARBA00022519"/>
    </source>
</evidence>
<feature type="region of interest" description="Disordered" evidence="10">
    <location>
        <begin position="486"/>
        <end position="515"/>
    </location>
</feature>
<proteinExistence type="inferred from homology"/>
<name>A0ABT3CXN3_9BACT</name>
<feature type="transmembrane region" description="Helical" evidence="11">
    <location>
        <begin position="6"/>
        <end position="26"/>
    </location>
</feature>
<dbReference type="NCBIfam" id="TIGR01352">
    <property type="entry name" value="tonB_Cterm"/>
    <property type="match status" value="1"/>
</dbReference>
<organism evidence="13 14">
    <name type="scientific">Reichenbachiella ulvae</name>
    <dbReference type="NCBI Taxonomy" id="2980104"/>
    <lineage>
        <taxon>Bacteria</taxon>
        <taxon>Pseudomonadati</taxon>
        <taxon>Bacteroidota</taxon>
        <taxon>Cytophagia</taxon>
        <taxon>Cytophagales</taxon>
        <taxon>Reichenbachiellaceae</taxon>
        <taxon>Reichenbachiella</taxon>
    </lineage>
</organism>
<protein>
    <submittedName>
        <fullName evidence="13">M56 family metallopeptidase</fullName>
    </submittedName>
</protein>
<keyword evidence="7" id="KW-0653">Protein transport</keyword>
<dbReference type="Pfam" id="PF03544">
    <property type="entry name" value="TonB_C"/>
    <property type="match status" value="1"/>
</dbReference>
<dbReference type="Proteomes" id="UP001300692">
    <property type="component" value="Unassembled WGS sequence"/>
</dbReference>
<dbReference type="Gene3D" id="3.30.1150.10">
    <property type="match status" value="1"/>
</dbReference>
<keyword evidence="4" id="KW-1003">Cell membrane</keyword>